<dbReference type="EMBL" id="GBXM01072466">
    <property type="protein sequence ID" value="JAH36111.1"/>
    <property type="molecule type" value="Transcribed_RNA"/>
</dbReference>
<protein>
    <submittedName>
        <fullName evidence="1">Uncharacterized protein</fullName>
    </submittedName>
</protein>
<organism evidence="1">
    <name type="scientific">Anguilla anguilla</name>
    <name type="common">European freshwater eel</name>
    <name type="synonym">Muraena anguilla</name>
    <dbReference type="NCBI Taxonomy" id="7936"/>
    <lineage>
        <taxon>Eukaryota</taxon>
        <taxon>Metazoa</taxon>
        <taxon>Chordata</taxon>
        <taxon>Craniata</taxon>
        <taxon>Vertebrata</taxon>
        <taxon>Euteleostomi</taxon>
        <taxon>Actinopterygii</taxon>
        <taxon>Neopterygii</taxon>
        <taxon>Teleostei</taxon>
        <taxon>Anguilliformes</taxon>
        <taxon>Anguillidae</taxon>
        <taxon>Anguilla</taxon>
    </lineage>
</organism>
<sequence>MNSLVQGYNWTCCFIRFYSHNCPSGGHCKPSRRDGVCF</sequence>
<name>A0A0E9S497_ANGAN</name>
<proteinExistence type="predicted"/>
<evidence type="ECO:0000313" key="1">
    <source>
        <dbReference type="EMBL" id="JAH36111.1"/>
    </source>
</evidence>
<reference evidence="1" key="1">
    <citation type="submission" date="2014-11" db="EMBL/GenBank/DDBJ databases">
        <authorList>
            <person name="Amaro Gonzalez C."/>
        </authorList>
    </citation>
    <scope>NUCLEOTIDE SEQUENCE</scope>
</reference>
<dbReference type="AlphaFoldDB" id="A0A0E9S497"/>
<accession>A0A0E9S497</accession>
<reference evidence="1" key="2">
    <citation type="journal article" date="2015" name="Fish Shellfish Immunol.">
        <title>Early steps in the European eel (Anguilla anguilla)-Vibrio vulnificus interaction in the gills: Role of the RtxA13 toxin.</title>
        <authorList>
            <person name="Callol A."/>
            <person name="Pajuelo D."/>
            <person name="Ebbesson L."/>
            <person name="Teles M."/>
            <person name="MacKenzie S."/>
            <person name="Amaro C."/>
        </authorList>
    </citation>
    <scope>NUCLEOTIDE SEQUENCE</scope>
</reference>